<comment type="cofactor">
    <cofactor evidence="1">
        <name>Mn(2+)</name>
        <dbReference type="ChEBI" id="CHEBI:29035"/>
    </cofactor>
</comment>
<dbReference type="InterPro" id="IPR050256">
    <property type="entry name" value="Glycosyltransferase_2"/>
</dbReference>
<dbReference type="Proteomes" id="UP000020681">
    <property type="component" value="Unassembled WGS sequence"/>
</dbReference>
<comment type="catalytic activity">
    <reaction evidence="10">
        <text>an NDP-alpha-D-glucose + (2R)-3-phosphoglycerate = (2R)-2-O-(alpha-D-glucopyranosyl)-3-phospho-glycerate + a ribonucleoside 5'-diphosphate + H(+)</text>
        <dbReference type="Rhea" id="RHEA:47244"/>
        <dbReference type="ChEBI" id="CHEBI:15378"/>
        <dbReference type="ChEBI" id="CHEBI:57930"/>
        <dbReference type="ChEBI" id="CHEBI:58272"/>
        <dbReference type="ChEBI" id="CHEBI:62600"/>
        <dbReference type="ChEBI" id="CHEBI:76533"/>
        <dbReference type="EC" id="2.4.1.266"/>
    </reaction>
    <physiologicalReaction direction="left-to-right" evidence="10">
        <dbReference type="Rhea" id="RHEA:47245"/>
    </physiologicalReaction>
</comment>
<evidence type="ECO:0000256" key="4">
    <source>
        <dbReference type="ARBA" id="ARBA00022676"/>
    </source>
</evidence>
<dbReference type="EMBL" id="JAOL01000083">
    <property type="protein sequence ID" value="EUA91981.1"/>
    <property type="molecule type" value="Genomic_DNA"/>
</dbReference>
<evidence type="ECO:0000256" key="7">
    <source>
        <dbReference type="ARBA" id="ARBA00039022"/>
    </source>
</evidence>
<dbReference type="Gene3D" id="3.90.550.10">
    <property type="entry name" value="Spore Coat Polysaccharide Biosynthesis Protein SpsA, Chain A"/>
    <property type="match status" value="1"/>
</dbReference>
<evidence type="ECO:0000256" key="2">
    <source>
        <dbReference type="ARBA" id="ARBA00001946"/>
    </source>
</evidence>
<dbReference type="InterPro" id="IPR029044">
    <property type="entry name" value="Nucleotide-diphossugar_trans"/>
</dbReference>
<dbReference type="InterPro" id="IPR001173">
    <property type="entry name" value="Glyco_trans_2-like"/>
</dbReference>
<dbReference type="GO" id="GO:0016740">
    <property type="term" value="F:transferase activity"/>
    <property type="evidence" value="ECO:0007669"/>
    <property type="project" value="UniProtKB-KW"/>
</dbReference>
<comment type="cofactor">
    <cofactor evidence="2">
        <name>Mg(2+)</name>
        <dbReference type="ChEBI" id="CHEBI:18420"/>
    </cofactor>
</comment>
<proteinExistence type="inferred from homology"/>
<evidence type="ECO:0000256" key="6">
    <source>
        <dbReference type="ARBA" id="ARBA00022842"/>
    </source>
</evidence>
<evidence type="ECO:0000256" key="9">
    <source>
        <dbReference type="ARBA" id="ARBA00048689"/>
    </source>
</evidence>
<comment type="similarity">
    <text evidence="3">Belongs to the glycosyltransferase 2 family.</text>
</comment>
<evidence type="ECO:0000313" key="12">
    <source>
        <dbReference type="EMBL" id="EUA91981.1"/>
    </source>
</evidence>
<name>A0ABN0R4C4_MYCUL</name>
<comment type="caution">
    <text evidence="12">The sequence shown here is derived from an EMBL/GenBank/DDBJ whole genome shotgun (WGS) entry which is preliminary data.</text>
</comment>
<evidence type="ECO:0000256" key="1">
    <source>
        <dbReference type="ARBA" id="ARBA00001936"/>
    </source>
</evidence>
<evidence type="ECO:0000313" key="13">
    <source>
        <dbReference type="Proteomes" id="UP000020681"/>
    </source>
</evidence>
<evidence type="ECO:0000256" key="8">
    <source>
        <dbReference type="ARBA" id="ARBA00040894"/>
    </source>
</evidence>
<keyword evidence="4" id="KW-0328">Glycosyltransferase</keyword>
<dbReference type="SUPFAM" id="SSF53448">
    <property type="entry name" value="Nucleotide-diphospho-sugar transferases"/>
    <property type="match status" value="1"/>
</dbReference>
<protein>
    <recommendedName>
        <fullName evidence="8">Glucosyl-3-phosphoglycerate synthase</fullName>
        <ecNumber evidence="7">2.4.1.266</ecNumber>
    </recommendedName>
</protein>
<reference evidence="12 13" key="1">
    <citation type="submission" date="2014-01" db="EMBL/GenBank/DDBJ databases">
        <authorList>
            <person name="Dobos K."/>
            <person name="Lenaerts A."/>
            <person name="Ordway D."/>
            <person name="DeGroote M.A."/>
            <person name="Parker T."/>
            <person name="Sizemore C."/>
            <person name="Tallon L.J."/>
            <person name="Sadzewicz L.K."/>
            <person name="Sengamalay N."/>
            <person name="Fraser C.M."/>
            <person name="Hine E."/>
            <person name="Shefchek K.A."/>
            <person name="Das S.P."/>
            <person name="Tettelin H."/>
        </authorList>
    </citation>
    <scope>NUCLEOTIDE SEQUENCE [LARGE SCALE GENOMIC DNA]</scope>
    <source>
        <strain evidence="12 13">Harvey</strain>
    </source>
</reference>
<keyword evidence="13" id="KW-1185">Reference proteome</keyword>
<keyword evidence="6" id="KW-0460">Magnesium</keyword>
<feature type="domain" description="Glycosyltransferase 2-like" evidence="11">
    <location>
        <begin position="11"/>
        <end position="53"/>
    </location>
</feature>
<gene>
    <name evidence="12" type="ORF">I551_1607</name>
</gene>
<dbReference type="Pfam" id="PF00535">
    <property type="entry name" value="Glycos_transf_2"/>
    <property type="match status" value="1"/>
</dbReference>
<keyword evidence="5 12" id="KW-0808">Transferase</keyword>
<evidence type="ECO:0000259" key="11">
    <source>
        <dbReference type="Pfam" id="PF00535"/>
    </source>
</evidence>
<evidence type="ECO:0000256" key="10">
    <source>
        <dbReference type="ARBA" id="ARBA00048997"/>
    </source>
</evidence>
<evidence type="ECO:0000256" key="3">
    <source>
        <dbReference type="ARBA" id="ARBA00006739"/>
    </source>
</evidence>
<dbReference type="PANTHER" id="PTHR48090">
    <property type="entry name" value="UNDECAPRENYL-PHOSPHATE 4-DEOXY-4-FORMAMIDO-L-ARABINOSE TRANSFERASE-RELATED"/>
    <property type="match status" value="1"/>
</dbReference>
<dbReference type="PANTHER" id="PTHR48090:SF10">
    <property type="entry name" value="GLUCOSYL-3-PHOSPHOGLYCERATE SYNTHASE"/>
    <property type="match status" value="1"/>
</dbReference>
<sequence length="63" mass="6653">MVEAKAGRSISVVLPALDEEETIQSVIDSISPLVDGLVDELIVLDSGSTDDTEIRAIAAGLEW</sequence>
<organism evidence="12 13">
    <name type="scientific">Mycobacterium ulcerans str. Harvey</name>
    <dbReference type="NCBI Taxonomy" id="1299332"/>
    <lineage>
        <taxon>Bacteria</taxon>
        <taxon>Bacillati</taxon>
        <taxon>Actinomycetota</taxon>
        <taxon>Actinomycetes</taxon>
        <taxon>Mycobacteriales</taxon>
        <taxon>Mycobacteriaceae</taxon>
        <taxon>Mycobacterium</taxon>
        <taxon>Mycobacterium ulcerans group</taxon>
    </lineage>
</organism>
<accession>A0ABN0R4C4</accession>
<comment type="catalytic activity">
    <reaction evidence="9">
        <text>(2R)-3-phosphoglycerate + UDP-alpha-D-glucose = (2R)-2-O-(alpha-D-glucopyranosyl)-3-phospho-glycerate + UDP + H(+)</text>
        <dbReference type="Rhea" id="RHEA:31319"/>
        <dbReference type="ChEBI" id="CHEBI:15378"/>
        <dbReference type="ChEBI" id="CHEBI:58223"/>
        <dbReference type="ChEBI" id="CHEBI:58272"/>
        <dbReference type="ChEBI" id="CHEBI:58885"/>
        <dbReference type="ChEBI" id="CHEBI:62600"/>
        <dbReference type="EC" id="2.4.1.266"/>
    </reaction>
    <physiologicalReaction direction="left-to-right" evidence="9">
        <dbReference type="Rhea" id="RHEA:31320"/>
    </physiologicalReaction>
</comment>
<evidence type="ECO:0000256" key="5">
    <source>
        <dbReference type="ARBA" id="ARBA00022679"/>
    </source>
</evidence>
<dbReference type="EC" id="2.4.1.266" evidence="7"/>